<proteinExistence type="predicted"/>
<feature type="compositionally biased region" description="Basic and acidic residues" evidence="1">
    <location>
        <begin position="8"/>
        <end position="28"/>
    </location>
</feature>
<reference evidence="2 3" key="1">
    <citation type="submission" date="2020-02" db="EMBL/GenBank/DDBJ databases">
        <title>A chromosome-scale genome assembly of the black bullhead catfish (Ameiurus melas).</title>
        <authorList>
            <person name="Wen M."/>
            <person name="Zham M."/>
            <person name="Cabau C."/>
            <person name="Klopp C."/>
            <person name="Donnadieu C."/>
            <person name="Roques C."/>
            <person name="Bouchez O."/>
            <person name="Lampietro C."/>
            <person name="Jouanno E."/>
            <person name="Herpin A."/>
            <person name="Louis A."/>
            <person name="Berthelot C."/>
            <person name="Parey E."/>
            <person name="Roest-Crollius H."/>
            <person name="Braasch I."/>
            <person name="Postlethwait J."/>
            <person name="Robinson-Rechavi M."/>
            <person name="Echchiki A."/>
            <person name="Begum T."/>
            <person name="Montfort J."/>
            <person name="Schartl M."/>
            <person name="Bobe J."/>
            <person name="Guiguen Y."/>
        </authorList>
    </citation>
    <scope>NUCLEOTIDE SEQUENCE [LARGE SCALE GENOMIC DNA]</scope>
    <source>
        <strain evidence="2">M_S1</strain>
        <tissue evidence="2">Blood</tissue>
    </source>
</reference>
<accession>A0A7J6ACF4</accession>
<protein>
    <recommendedName>
        <fullName evidence="4">Adhesion G protein-coupled receptor B2</fullName>
    </recommendedName>
</protein>
<evidence type="ECO:0000313" key="2">
    <source>
        <dbReference type="EMBL" id="KAF4080533.1"/>
    </source>
</evidence>
<keyword evidence="3" id="KW-1185">Reference proteome</keyword>
<feature type="compositionally biased region" description="Polar residues" evidence="1">
    <location>
        <begin position="94"/>
        <end position="104"/>
    </location>
</feature>
<dbReference type="AlphaFoldDB" id="A0A7J6ACF4"/>
<feature type="region of interest" description="Disordered" evidence="1">
    <location>
        <begin position="1"/>
        <end position="113"/>
    </location>
</feature>
<feature type="compositionally biased region" description="Basic and acidic residues" evidence="1">
    <location>
        <begin position="83"/>
        <end position="93"/>
    </location>
</feature>
<organism evidence="2 3">
    <name type="scientific">Ameiurus melas</name>
    <name type="common">Black bullhead</name>
    <name type="synonym">Silurus melas</name>
    <dbReference type="NCBI Taxonomy" id="219545"/>
    <lineage>
        <taxon>Eukaryota</taxon>
        <taxon>Metazoa</taxon>
        <taxon>Chordata</taxon>
        <taxon>Craniata</taxon>
        <taxon>Vertebrata</taxon>
        <taxon>Euteleostomi</taxon>
        <taxon>Actinopterygii</taxon>
        <taxon>Neopterygii</taxon>
        <taxon>Teleostei</taxon>
        <taxon>Ostariophysi</taxon>
        <taxon>Siluriformes</taxon>
        <taxon>Ictaluridae</taxon>
        <taxon>Ameiurus</taxon>
    </lineage>
</organism>
<evidence type="ECO:0008006" key="4">
    <source>
        <dbReference type="Google" id="ProtNLM"/>
    </source>
</evidence>
<evidence type="ECO:0000313" key="3">
    <source>
        <dbReference type="Proteomes" id="UP000593565"/>
    </source>
</evidence>
<comment type="caution">
    <text evidence="2">The sequence shown here is derived from an EMBL/GenBank/DDBJ whole genome shotgun (WGS) entry which is preliminary data.</text>
</comment>
<evidence type="ECO:0000256" key="1">
    <source>
        <dbReference type="SAM" id="MobiDB-lite"/>
    </source>
</evidence>
<gene>
    <name evidence="2" type="ORF">AMELA_G00172400</name>
</gene>
<sequence>MHTRKRHSELYHELNHSTKFHTIDRYSRDPAVTMFKREKRRSISSASGEKNSQSDKATADEQQSWGSFKTMTTEPSSGSGGQKMDRVELHSKSWDTSSANTPDTSEGDFQTEV</sequence>
<feature type="compositionally biased region" description="Polar residues" evidence="1">
    <location>
        <begin position="43"/>
        <end position="77"/>
    </location>
</feature>
<name>A0A7J6ACF4_AMEME</name>
<dbReference type="EMBL" id="JAAGNN010000014">
    <property type="protein sequence ID" value="KAF4080533.1"/>
    <property type="molecule type" value="Genomic_DNA"/>
</dbReference>
<dbReference type="Proteomes" id="UP000593565">
    <property type="component" value="Unassembled WGS sequence"/>
</dbReference>